<dbReference type="AlphaFoldDB" id="A0A318H883"/>
<gene>
    <name evidence="1" type="ORF">C8E89_12956</name>
</gene>
<accession>A0A318H883</accession>
<keyword evidence="2" id="KW-1185">Reference proteome</keyword>
<evidence type="ECO:0000313" key="1">
    <source>
        <dbReference type="EMBL" id="PXX01493.1"/>
    </source>
</evidence>
<dbReference type="Proteomes" id="UP000247781">
    <property type="component" value="Unassembled WGS sequence"/>
</dbReference>
<organism evidence="1 2">
    <name type="scientific">Mycolicibacterium moriokaense</name>
    <dbReference type="NCBI Taxonomy" id="39691"/>
    <lineage>
        <taxon>Bacteria</taxon>
        <taxon>Bacillati</taxon>
        <taxon>Actinomycetota</taxon>
        <taxon>Actinomycetes</taxon>
        <taxon>Mycobacteriales</taxon>
        <taxon>Mycobacteriaceae</taxon>
        <taxon>Mycolicibacterium</taxon>
    </lineage>
</organism>
<dbReference type="OrthoDB" id="4538973at2"/>
<protein>
    <submittedName>
        <fullName evidence="1">Uncharacterized protein</fullName>
    </submittedName>
</protein>
<reference evidence="2" key="1">
    <citation type="submission" date="2018-05" db="EMBL/GenBank/DDBJ databases">
        <authorList>
            <person name="Deangelis K."/>
            <person name="Huntemann M."/>
            <person name="Clum A."/>
            <person name="Pillay M."/>
            <person name="Palaniappan K."/>
            <person name="Varghese N."/>
            <person name="Mikhailova N."/>
            <person name="Stamatis D."/>
            <person name="Reddy T."/>
            <person name="Daum C."/>
            <person name="Shapiro N."/>
            <person name="Ivanova N."/>
            <person name="Kyrpides N."/>
            <person name="Woyke T."/>
        </authorList>
    </citation>
    <scope>NUCLEOTIDE SEQUENCE [LARGE SCALE GENOMIC DNA]</scope>
    <source>
        <strain evidence="2">GAS496</strain>
    </source>
</reference>
<evidence type="ECO:0000313" key="2">
    <source>
        <dbReference type="Proteomes" id="UP000247781"/>
    </source>
</evidence>
<reference evidence="1 2" key="2">
    <citation type="submission" date="2018-06" db="EMBL/GenBank/DDBJ databases">
        <title>Sequencing of bacterial isolates from soil warming experiment in Harvard Forest, Massachusetts, USA.</title>
        <authorList>
            <person name="Deangelis K.PhD."/>
        </authorList>
    </citation>
    <scope>NUCLEOTIDE SEQUENCE [LARGE SCALE GENOMIC DNA]</scope>
    <source>
        <strain evidence="1 2">GAS496</strain>
    </source>
</reference>
<name>A0A318H883_9MYCO</name>
<dbReference type="EMBL" id="QJJU01000029">
    <property type="protein sequence ID" value="PXX01493.1"/>
    <property type="molecule type" value="Genomic_DNA"/>
</dbReference>
<comment type="caution">
    <text evidence="1">The sequence shown here is derived from an EMBL/GenBank/DDBJ whole genome shotgun (WGS) entry which is preliminary data.</text>
</comment>
<dbReference type="RefSeq" id="WP_110319529.1">
    <property type="nucleotide sequence ID" value="NZ_QJJU01000029.1"/>
</dbReference>
<proteinExistence type="predicted"/>
<sequence>MKIRGPIVTLAAVAALGVGILLVNMSKEESAPAASPYRQSTTTAAAATPVAPAPVPPPAPPAAAFPAKADYVGKIPTAKGTITLDITIEGDKAVAYACDGNSIESWLRGSATGGALSLASKDKTGRLEGKLEGNAVVGTLWIGDKKWEFKADPAQPPAGLYVYDNAGVRNSWIIDGNGGVTGVQRRPDGSTAPAPGLSIDRTAVIDGQTIVATRVEGASDV</sequence>